<accession>A0ABV4Y583</accession>
<evidence type="ECO:0000313" key="1">
    <source>
        <dbReference type="EMBL" id="MFB2898457.1"/>
    </source>
</evidence>
<protein>
    <submittedName>
        <fullName evidence="1">Uncharacterized protein</fullName>
    </submittedName>
</protein>
<name>A0ABV4Y583_9CYAN</name>
<evidence type="ECO:0000313" key="2">
    <source>
        <dbReference type="Proteomes" id="UP001576784"/>
    </source>
</evidence>
<comment type="caution">
    <text evidence="1">The sequence shown here is derived from an EMBL/GenBank/DDBJ whole genome shotgun (WGS) entry which is preliminary data.</text>
</comment>
<dbReference type="EMBL" id="JBHFNR010000292">
    <property type="protein sequence ID" value="MFB2898457.1"/>
    <property type="molecule type" value="Genomic_DNA"/>
</dbReference>
<keyword evidence="2" id="KW-1185">Reference proteome</keyword>
<gene>
    <name evidence="1" type="ORF">ACE1CI_36535</name>
</gene>
<organism evidence="1 2">
    <name type="scientific">Floridaenema flaviceps BLCC-F50</name>
    <dbReference type="NCBI Taxonomy" id="3153642"/>
    <lineage>
        <taxon>Bacteria</taxon>
        <taxon>Bacillati</taxon>
        <taxon>Cyanobacteriota</taxon>
        <taxon>Cyanophyceae</taxon>
        <taxon>Oscillatoriophycideae</taxon>
        <taxon>Aerosakkonematales</taxon>
        <taxon>Aerosakkonemataceae</taxon>
        <taxon>Floridanema</taxon>
        <taxon>Floridanema flaviceps</taxon>
    </lineage>
</organism>
<reference evidence="1 2" key="1">
    <citation type="submission" date="2024-09" db="EMBL/GenBank/DDBJ databases">
        <title>Floridaenema gen nov. (Aerosakkonemataceae, Aerosakkonematales ord. nov., Cyanobacteria) from benthic tropical and subtropical fresh waters, with the description of four new species.</title>
        <authorList>
            <person name="Moretto J.A."/>
            <person name="Berthold D.E."/>
            <person name="Lefler F.W."/>
            <person name="Huang I.-S."/>
            <person name="Laughinghouse H. IV."/>
        </authorList>
    </citation>
    <scope>NUCLEOTIDE SEQUENCE [LARGE SCALE GENOMIC DNA]</scope>
    <source>
        <strain evidence="1 2">BLCC-F50</strain>
    </source>
</reference>
<sequence>MTHGRLISWLGKTELLFAIDLVNLSIASASIFDEKKTVNVFYTLKKGSIIIYFIKAST</sequence>
<proteinExistence type="predicted"/>
<dbReference type="Proteomes" id="UP001576784">
    <property type="component" value="Unassembled WGS sequence"/>
</dbReference>
<dbReference type="RefSeq" id="WP_413268059.1">
    <property type="nucleotide sequence ID" value="NZ_JBHFNR010000292.1"/>
</dbReference>